<feature type="compositionally biased region" description="Acidic residues" evidence="1">
    <location>
        <begin position="318"/>
        <end position="329"/>
    </location>
</feature>
<gene>
    <name evidence="2" type="ORF">FDY95_24320</name>
</gene>
<keyword evidence="3" id="KW-1185">Reference proteome</keyword>
<evidence type="ECO:0008006" key="4">
    <source>
        <dbReference type="Google" id="ProtNLM"/>
    </source>
</evidence>
<accession>A0A5R8WIJ9</accession>
<dbReference type="AlphaFoldDB" id="A0A5R8WIJ9"/>
<dbReference type="OrthoDB" id="9763659at2"/>
<comment type="caution">
    <text evidence="2">The sequence shown here is derived from an EMBL/GenBank/DDBJ whole genome shotgun (WGS) entry which is preliminary data.</text>
</comment>
<feature type="region of interest" description="Disordered" evidence="1">
    <location>
        <begin position="312"/>
        <end position="343"/>
    </location>
</feature>
<organism evidence="2 3">
    <name type="scientific">Hymenobacter jeollabukensis</name>
    <dbReference type="NCBI Taxonomy" id="2025313"/>
    <lineage>
        <taxon>Bacteria</taxon>
        <taxon>Pseudomonadati</taxon>
        <taxon>Bacteroidota</taxon>
        <taxon>Cytophagia</taxon>
        <taxon>Cytophagales</taxon>
        <taxon>Hymenobacteraceae</taxon>
        <taxon>Hymenobacter</taxon>
    </lineage>
</organism>
<evidence type="ECO:0000313" key="2">
    <source>
        <dbReference type="EMBL" id="TLM88490.1"/>
    </source>
</evidence>
<dbReference type="Proteomes" id="UP000305517">
    <property type="component" value="Unassembled WGS sequence"/>
</dbReference>
<evidence type="ECO:0000256" key="1">
    <source>
        <dbReference type="SAM" id="MobiDB-lite"/>
    </source>
</evidence>
<sequence>MQYDTRKDIVLSNVEQLGKQMLHKGCSFILKSNFAAAFSYISDGYDLITCDCPRGSWFTDTYDQREAVIQLASLEMEEPEFHFCLSFALFYISLGEDGGGKDMDLLTQSLKHIDEYLSYRINHLGYYFKGRVLSHLGQRPEAIAHFDLSFKSKVNTPALYRASLLREHDSSSGLYGLYQACLSSPSSVCAWEHLHDYAVVKRGIAVPTEKVLGKPNTLASQFNDSSFYSLNFTFWSLFKEVKGARQPNSYRSFDESLRSTGNDAFIRYKYDFRSDIYSNSEHLKDFQDFVFIMGGCARLFNEPAAYGTPVSSINYDQDYQDDDDGDWGGDIDNNEHYNDDLDMDQQSQEFWDNL</sequence>
<evidence type="ECO:0000313" key="3">
    <source>
        <dbReference type="Proteomes" id="UP000305517"/>
    </source>
</evidence>
<dbReference type="RefSeq" id="WP_138082045.1">
    <property type="nucleotide sequence ID" value="NZ_VAJM01000018.1"/>
</dbReference>
<name>A0A5R8WIJ9_9BACT</name>
<reference evidence="2 3" key="1">
    <citation type="submission" date="2019-05" db="EMBL/GenBank/DDBJ databases">
        <title>Hymenobacter edaphi sp. nov., isolated from abandoned arsenic-contaminated farmland soil.</title>
        <authorList>
            <person name="Nie L."/>
        </authorList>
    </citation>
    <scope>NUCLEOTIDE SEQUENCE [LARGE SCALE GENOMIC DNA]</scope>
    <source>
        <strain evidence="2 3">1-3-3-8</strain>
    </source>
</reference>
<proteinExistence type="predicted"/>
<dbReference type="EMBL" id="VAJM01000018">
    <property type="protein sequence ID" value="TLM88490.1"/>
    <property type="molecule type" value="Genomic_DNA"/>
</dbReference>
<protein>
    <recommendedName>
        <fullName evidence="4">Tetratricopeptide repeat protein</fullName>
    </recommendedName>
</protein>